<reference evidence="1" key="1">
    <citation type="submission" date="2021-06" db="EMBL/GenBank/DDBJ databases">
        <authorList>
            <person name="Kallberg Y."/>
            <person name="Tangrot J."/>
            <person name="Rosling A."/>
        </authorList>
    </citation>
    <scope>NUCLEOTIDE SEQUENCE</scope>
    <source>
        <strain evidence="1">CL356</strain>
    </source>
</reference>
<accession>A0ACA9P2M5</accession>
<feature type="non-terminal residue" evidence="1">
    <location>
        <position position="1"/>
    </location>
</feature>
<evidence type="ECO:0000313" key="2">
    <source>
        <dbReference type="Proteomes" id="UP000789525"/>
    </source>
</evidence>
<protein>
    <submittedName>
        <fullName evidence="1">10312_t:CDS:1</fullName>
    </submittedName>
</protein>
<name>A0ACA9P2M5_9GLOM</name>
<evidence type="ECO:0000313" key="1">
    <source>
        <dbReference type="EMBL" id="CAG8688458.1"/>
    </source>
</evidence>
<dbReference type="Proteomes" id="UP000789525">
    <property type="component" value="Unassembled WGS sequence"/>
</dbReference>
<gene>
    <name evidence="1" type="ORF">ACOLOM_LOCUS9709</name>
</gene>
<keyword evidence="2" id="KW-1185">Reference proteome</keyword>
<comment type="caution">
    <text evidence="1">The sequence shown here is derived from an EMBL/GenBank/DDBJ whole genome shotgun (WGS) entry which is preliminary data.</text>
</comment>
<dbReference type="EMBL" id="CAJVPT010028981">
    <property type="protein sequence ID" value="CAG8688458.1"/>
    <property type="molecule type" value="Genomic_DNA"/>
</dbReference>
<feature type="non-terminal residue" evidence="1">
    <location>
        <position position="168"/>
    </location>
</feature>
<proteinExistence type="predicted"/>
<sequence>VLPSETTVLPLNLNAQIMLVCPGVYYTYFNHKFWLAHAGQQTSSQRPGPISNSCAEEYYTGGPNNGSNYDGQRIHVIKASSTDLWASTWSYADVWSIDPSVLKLNGNNYMIYSTQDSNAQCLFIAFIMQILSLLASAMDPGKKYVVVFTAADSPLRYTMAQPVEWNSD</sequence>
<organism evidence="1 2">
    <name type="scientific">Acaulospora colombiana</name>
    <dbReference type="NCBI Taxonomy" id="27376"/>
    <lineage>
        <taxon>Eukaryota</taxon>
        <taxon>Fungi</taxon>
        <taxon>Fungi incertae sedis</taxon>
        <taxon>Mucoromycota</taxon>
        <taxon>Glomeromycotina</taxon>
        <taxon>Glomeromycetes</taxon>
        <taxon>Diversisporales</taxon>
        <taxon>Acaulosporaceae</taxon>
        <taxon>Acaulospora</taxon>
    </lineage>
</organism>